<name>A0A9W7XL59_9FUNG</name>
<keyword evidence="6" id="KW-1185">Reference proteome</keyword>
<dbReference type="SUPFAM" id="SSF51161">
    <property type="entry name" value="Trimeric LpxA-like enzymes"/>
    <property type="match status" value="1"/>
</dbReference>
<dbReference type="InterPro" id="IPR051159">
    <property type="entry name" value="Hexapeptide_acetyltransf"/>
</dbReference>
<evidence type="ECO:0000313" key="6">
    <source>
        <dbReference type="Proteomes" id="UP001145021"/>
    </source>
</evidence>
<dbReference type="PANTHER" id="PTHR23416:SF23">
    <property type="entry name" value="ACETYLTRANSFERASE C18B11.09C-RELATED"/>
    <property type="match status" value="1"/>
</dbReference>
<dbReference type="InterPro" id="IPR011004">
    <property type="entry name" value="Trimer_LpxA-like_sf"/>
</dbReference>
<dbReference type="PANTHER" id="PTHR23416">
    <property type="entry name" value="SIALIC ACID SYNTHASE-RELATED"/>
    <property type="match status" value="1"/>
</dbReference>
<dbReference type="InterPro" id="IPR001451">
    <property type="entry name" value="Hexapep"/>
</dbReference>
<dbReference type="InterPro" id="IPR018357">
    <property type="entry name" value="Hexapep_transf_CS"/>
</dbReference>
<sequence length="200" mass="21767">MSDINTSSNNDSHNEQCHAEEKKMLAGQMYHGMDPYLTLLREQCRHKVAKLASTRDDPEAFSKAIKELLGTVGDDKSVIESPTYFDYGCNTHVGKRFYMNTMCVILDCARVDIGDDVMFGPGVHIYTAEHPVDPKKRLEGLESARPVKIGSNVWIGGNAVILPGVTIGDNVTVGAGSVVTKDVPENVVVVGNPAKIVKHV</sequence>
<accession>A0A9W7XL59</accession>
<keyword evidence="2" id="KW-0808">Transferase</keyword>
<comment type="caution">
    <text evidence="5">The sequence shown here is derived from an EMBL/GenBank/DDBJ whole genome shotgun (WGS) entry which is preliminary data.</text>
</comment>
<dbReference type="PROSITE" id="PS00101">
    <property type="entry name" value="HEXAPEP_TRANSFERASES"/>
    <property type="match status" value="1"/>
</dbReference>
<dbReference type="GO" id="GO:0008374">
    <property type="term" value="F:O-acyltransferase activity"/>
    <property type="evidence" value="ECO:0007669"/>
    <property type="project" value="TreeGrafter"/>
</dbReference>
<protein>
    <recommendedName>
        <fullName evidence="4">Maltose/galactoside acetyltransferase domain-containing protein</fullName>
    </recommendedName>
</protein>
<proteinExistence type="inferred from homology"/>
<evidence type="ECO:0000256" key="2">
    <source>
        <dbReference type="ARBA" id="ARBA00022679"/>
    </source>
</evidence>
<keyword evidence="3" id="KW-0012">Acyltransferase</keyword>
<dbReference type="Gene3D" id="2.160.10.10">
    <property type="entry name" value="Hexapeptide repeat proteins"/>
    <property type="match status" value="1"/>
</dbReference>
<dbReference type="AlphaFoldDB" id="A0A9W7XL59"/>
<evidence type="ECO:0000313" key="5">
    <source>
        <dbReference type="EMBL" id="KAJ1645116.1"/>
    </source>
</evidence>
<dbReference type="Pfam" id="PF12464">
    <property type="entry name" value="Mac"/>
    <property type="match status" value="1"/>
</dbReference>
<dbReference type="EMBL" id="JANBOH010000123">
    <property type="protein sequence ID" value="KAJ1645116.1"/>
    <property type="molecule type" value="Genomic_DNA"/>
</dbReference>
<evidence type="ECO:0000256" key="3">
    <source>
        <dbReference type="ARBA" id="ARBA00023315"/>
    </source>
</evidence>
<dbReference type="CDD" id="cd03357">
    <property type="entry name" value="LbH_MAT_GAT"/>
    <property type="match status" value="1"/>
</dbReference>
<dbReference type="Proteomes" id="UP001145021">
    <property type="component" value="Unassembled WGS sequence"/>
</dbReference>
<dbReference type="InterPro" id="IPR024688">
    <property type="entry name" value="Mac_dom"/>
</dbReference>
<reference evidence="5" key="1">
    <citation type="submission" date="2022-07" db="EMBL/GenBank/DDBJ databases">
        <title>Phylogenomic reconstructions and comparative analyses of Kickxellomycotina fungi.</title>
        <authorList>
            <person name="Reynolds N.K."/>
            <person name="Stajich J.E."/>
            <person name="Barry K."/>
            <person name="Grigoriev I.V."/>
            <person name="Crous P."/>
            <person name="Smith M.E."/>
        </authorList>
    </citation>
    <scope>NUCLEOTIDE SEQUENCE</scope>
    <source>
        <strain evidence="5">NBRC 105413</strain>
    </source>
</reference>
<dbReference type="SMART" id="SM01266">
    <property type="entry name" value="Mac"/>
    <property type="match status" value="1"/>
</dbReference>
<evidence type="ECO:0000259" key="4">
    <source>
        <dbReference type="SMART" id="SM01266"/>
    </source>
</evidence>
<comment type="similarity">
    <text evidence="1">Belongs to the transferase hexapeptide repeat family.</text>
</comment>
<dbReference type="FunFam" id="2.160.10.10:FF:000025">
    <property type="entry name" value="Hexapeptide-repeat containing-acetyltransferase"/>
    <property type="match status" value="1"/>
</dbReference>
<organism evidence="5 6">
    <name type="scientific">Coemansia asiatica</name>
    <dbReference type="NCBI Taxonomy" id="1052880"/>
    <lineage>
        <taxon>Eukaryota</taxon>
        <taxon>Fungi</taxon>
        <taxon>Fungi incertae sedis</taxon>
        <taxon>Zoopagomycota</taxon>
        <taxon>Kickxellomycotina</taxon>
        <taxon>Kickxellomycetes</taxon>
        <taxon>Kickxellales</taxon>
        <taxon>Kickxellaceae</taxon>
        <taxon>Coemansia</taxon>
    </lineage>
</organism>
<dbReference type="Pfam" id="PF00132">
    <property type="entry name" value="Hexapep"/>
    <property type="match status" value="1"/>
</dbReference>
<evidence type="ECO:0000256" key="1">
    <source>
        <dbReference type="ARBA" id="ARBA00007274"/>
    </source>
</evidence>
<dbReference type="GO" id="GO:0016407">
    <property type="term" value="F:acetyltransferase activity"/>
    <property type="evidence" value="ECO:0007669"/>
    <property type="project" value="InterPro"/>
</dbReference>
<feature type="domain" description="Maltose/galactoside acetyltransferase" evidence="4">
    <location>
        <begin position="21"/>
        <end position="74"/>
    </location>
</feature>
<gene>
    <name evidence="5" type="ORF">LPJ64_003265</name>
</gene>